<accession>A0A0H5RF33</accession>
<evidence type="ECO:0000313" key="1">
    <source>
        <dbReference type="EMBL" id="CRZ12157.1"/>
    </source>
</evidence>
<dbReference type="EMBL" id="HACM01011715">
    <property type="protein sequence ID" value="CRZ12157.1"/>
    <property type="molecule type" value="Transcribed_RNA"/>
</dbReference>
<organism evidence="1">
    <name type="scientific">Spongospora subterranea</name>
    <dbReference type="NCBI Taxonomy" id="70186"/>
    <lineage>
        <taxon>Eukaryota</taxon>
        <taxon>Sar</taxon>
        <taxon>Rhizaria</taxon>
        <taxon>Endomyxa</taxon>
        <taxon>Phytomyxea</taxon>
        <taxon>Plasmodiophorida</taxon>
        <taxon>Plasmodiophoridae</taxon>
        <taxon>Spongospora</taxon>
    </lineage>
</organism>
<sequence length="205" mass="22988">GLGPSSSMRINYSNGVDKYYEERGSHYRNPHTAAIEKCIHAMFEAVDLKARINCMSWKVLDLAAGSGEATIACRKWAEMSSISLPVMSAVDPYTKKAFESCVPDVTCQEMTFHDVAQGLLKETFDIVVSSFALHLMSQSELFSTLFQLSLQCRYLVILSPHKLPLVPPYTYGWDLIHQLYTSGSGNARVRGRVYQSSQFPSCNHY</sequence>
<name>A0A0H5RF33_9EUKA</name>
<dbReference type="AlphaFoldDB" id="A0A0H5RF33"/>
<proteinExistence type="predicted"/>
<dbReference type="InterPro" id="IPR029063">
    <property type="entry name" value="SAM-dependent_MTases_sf"/>
</dbReference>
<feature type="non-terminal residue" evidence="1">
    <location>
        <position position="1"/>
    </location>
</feature>
<dbReference type="Gene3D" id="3.40.50.150">
    <property type="entry name" value="Vaccinia Virus protein VP39"/>
    <property type="match status" value="1"/>
</dbReference>
<protein>
    <recommendedName>
        <fullName evidence="2">Methyltransferase domain-containing protein</fullName>
    </recommendedName>
</protein>
<evidence type="ECO:0008006" key="2">
    <source>
        <dbReference type="Google" id="ProtNLM"/>
    </source>
</evidence>
<dbReference type="SUPFAM" id="SSF53335">
    <property type="entry name" value="S-adenosyl-L-methionine-dependent methyltransferases"/>
    <property type="match status" value="1"/>
</dbReference>
<reference evidence="1" key="1">
    <citation type="submission" date="2015-04" db="EMBL/GenBank/DDBJ databases">
        <title>The genome sequence of the plant pathogenic Rhizarian Plasmodiophora brassicae reveals insights in its biotrophic life cycle and the origin of chitin synthesis.</title>
        <authorList>
            <person name="Schwelm A."/>
            <person name="Fogelqvist J."/>
            <person name="Knaust A."/>
            <person name="Julke S."/>
            <person name="Lilja T."/>
            <person name="Dhandapani V."/>
            <person name="Bonilla-Rosso G."/>
            <person name="Karlsson M."/>
            <person name="Shevchenko A."/>
            <person name="Choi S.R."/>
            <person name="Kim H.G."/>
            <person name="Park J.Y."/>
            <person name="Lim Y.P."/>
            <person name="Ludwig-Muller J."/>
            <person name="Dixelius C."/>
        </authorList>
    </citation>
    <scope>NUCLEOTIDE SEQUENCE</scope>
    <source>
        <tissue evidence="1">Potato root galls</tissue>
    </source>
</reference>